<keyword evidence="3" id="KW-1003">Cell membrane</keyword>
<dbReference type="GO" id="GO:0005886">
    <property type="term" value="C:plasma membrane"/>
    <property type="evidence" value="ECO:0007669"/>
    <property type="project" value="UniProtKB-SubCell"/>
</dbReference>
<keyword evidence="7" id="KW-0129">CBS domain</keyword>
<feature type="transmembrane region" description="Helical" evidence="9">
    <location>
        <begin position="25"/>
        <end position="46"/>
    </location>
</feature>
<dbReference type="InterPro" id="IPR036318">
    <property type="entry name" value="FAD-bd_PCMH-like_sf"/>
</dbReference>
<evidence type="ECO:0000256" key="6">
    <source>
        <dbReference type="ARBA" id="ARBA00022989"/>
    </source>
</evidence>
<dbReference type="SUPFAM" id="SSF56176">
    <property type="entry name" value="FAD-binding/transporter-associated domain-like"/>
    <property type="match status" value="1"/>
</dbReference>
<keyword evidence="5" id="KW-0677">Repeat</keyword>
<evidence type="ECO:0000259" key="10">
    <source>
        <dbReference type="PROSITE" id="PS51371"/>
    </source>
</evidence>
<accession>E6QRF8</accession>
<dbReference type="SMART" id="SM01091">
    <property type="entry name" value="CorC_HlyC"/>
    <property type="match status" value="1"/>
</dbReference>
<dbReference type="InterPro" id="IPR016169">
    <property type="entry name" value="FAD-bd_PCMH_sub2"/>
</dbReference>
<dbReference type="Pfam" id="PF01595">
    <property type="entry name" value="CNNM"/>
    <property type="match status" value="1"/>
</dbReference>
<evidence type="ECO:0000256" key="3">
    <source>
        <dbReference type="ARBA" id="ARBA00022475"/>
    </source>
</evidence>
<evidence type="ECO:0000256" key="8">
    <source>
        <dbReference type="ARBA" id="ARBA00023136"/>
    </source>
</evidence>
<name>E6QRF8_9ZZZZ</name>
<evidence type="ECO:0000313" key="12">
    <source>
        <dbReference type="EMBL" id="CBI09830.1"/>
    </source>
</evidence>
<keyword evidence="6 9" id="KW-1133">Transmembrane helix</keyword>
<comment type="subcellular location">
    <subcellularLocation>
        <location evidence="1">Cell membrane</location>
        <topology evidence="1">Multi-pass membrane protein</topology>
    </subcellularLocation>
</comment>
<reference evidence="12" key="1">
    <citation type="submission" date="2009-10" db="EMBL/GenBank/DDBJ databases">
        <title>Diversity of trophic interactions inside an arsenic-rich microbial ecosystem.</title>
        <authorList>
            <person name="Bertin P.N."/>
            <person name="Heinrich-Salmeron A."/>
            <person name="Pelletier E."/>
            <person name="Goulhen-Chollet F."/>
            <person name="Arsene-Ploetze F."/>
            <person name="Gallien S."/>
            <person name="Calteau A."/>
            <person name="Vallenet D."/>
            <person name="Casiot C."/>
            <person name="Chane-Woon-Ming B."/>
            <person name="Giloteaux L."/>
            <person name="Barakat M."/>
            <person name="Bonnefoy V."/>
            <person name="Bruneel O."/>
            <person name="Chandler M."/>
            <person name="Cleiss J."/>
            <person name="Duran R."/>
            <person name="Elbaz-Poulichet F."/>
            <person name="Fonknechten N."/>
            <person name="Lauga B."/>
            <person name="Mornico D."/>
            <person name="Ortet P."/>
            <person name="Schaeffer C."/>
            <person name="Siguier P."/>
            <person name="Alexander Thil Smith A."/>
            <person name="Van Dorsselaer A."/>
            <person name="Weissenbach J."/>
            <person name="Medigue C."/>
            <person name="Le Paslier D."/>
        </authorList>
    </citation>
    <scope>NUCLEOTIDE SEQUENCE</scope>
</reference>
<feature type="transmembrane region" description="Helical" evidence="9">
    <location>
        <begin position="83"/>
        <end position="109"/>
    </location>
</feature>
<dbReference type="PANTHER" id="PTHR22777">
    <property type="entry name" value="HEMOLYSIN-RELATED"/>
    <property type="match status" value="1"/>
</dbReference>
<dbReference type="InterPro" id="IPR046342">
    <property type="entry name" value="CBS_dom_sf"/>
</dbReference>
<evidence type="ECO:0000256" key="1">
    <source>
        <dbReference type="ARBA" id="ARBA00004651"/>
    </source>
</evidence>
<evidence type="ECO:0000259" key="11">
    <source>
        <dbReference type="PROSITE" id="PS51846"/>
    </source>
</evidence>
<dbReference type="PROSITE" id="PS51371">
    <property type="entry name" value="CBS"/>
    <property type="match status" value="1"/>
</dbReference>
<dbReference type="GO" id="GO:0050660">
    <property type="term" value="F:flavin adenine dinucleotide binding"/>
    <property type="evidence" value="ECO:0007669"/>
    <property type="project" value="InterPro"/>
</dbReference>
<protein>
    <recommendedName>
        <fullName evidence="13">Magnesium and cobalt efflux protein CorC</fullName>
    </recommendedName>
</protein>
<evidence type="ECO:0000256" key="5">
    <source>
        <dbReference type="ARBA" id="ARBA00022737"/>
    </source>
</evidence>
<feature type="transmembrane region" description="Helical" evidence="9">
    <location>
        <begin position="147"/>
        <end position="173"/>
    </location>
</feature>
<dbReference type="InterPro" id="IPR044751">
    <property type="entry name" value="Ion_transp-like_CBS"/>
</dbReference>
<proteinExistence type="inferred from homology"/>
<evidence type="ECO:0000256" key="7">
    <source>
        <dbReference type="ARBA" id="ARBA00023122"/>
    </source>
</evidence>
<dbReference type="AlphaFoldDB" id="E6QRF8"/>
<gene>
    <name evidence="12" type="ORF">CARN7_0575</name>
</gene>
<dbReference type="InterPro" id="IPR002550">
    <property type="entry name" value="CNNM"/>
</dbReference>
<evidence type="ECO:0008006" key="13">
    <source>
        <dbReference type="Google" id="ProtNLM"/>
    </source>
</evidence>
<comment type="caution">
    <text evidence="12">The sequence shown here is derived from an EMBL/GenBank/DDBJ whole genome shotgun (WGS) entry which is preliminary data.</text>
</comment>
<evidence type="ECO:0000256" key="9">
    <source>
        <dbReference type="SAM" id="Phobius"/>
    </source>
</evidence>
<dbReference type="EMBL" id="CABR01000053">
    <property type="protein sequence ID" value="CBI09830.1"/>
    <property type="molecule type" value="Genomic_DNA"/>
</dbReference>
<dbReference type="InterPro" id="IPR000644">
    <property type="entry name" value="CBS_dom"/>
</dbReference>
<dbReference type="Gene3D" id="3.30.465.10">
    <property type="match status" value="1"/>
</dbReference>
<organism evidence="12">
    <name type="scientific">mine drainage metagenome</name>
    <dbReference type="NCBI Taxonomy" id="410659"/>
    <lineage>
        <taxon>unclassified sequences</taxon>
        <taxon>metagenomes</taxon>
        <taxon>ecological metagenomes</taxon>
    </lineage>
</organism>
<dbReference type="Pfam" id="PF03471">
    <property type="entry name" value="CorC_HlyC"/>
    <property type="match status" value="1"/>
</dbReference>
<evidence type="ECO:0000256" key="4">
    <source>
        <dbReference type="ARBA" id="ARBA00022692"/>
    </source>
</evidence>
<sequence length="454" mass="50305">MSKLIHPALVHLPTPLAHHSNLNDIPISALLVGLFILLLLSAFFSVSETSMMAINRYRLRHLAKQGHPGAQRTTKLLAHTDKLLGVILLGNNLINAASATLVTLIAIRLFGNSEWVLGIATLSVTFAILVFSEITPKVIGAAYPNEIAYPASLILQPLLTLAYPIIWFVNLFVQGILRLMRLNLKSNEDESILGIEELRILVLESGKMLPGSHKRLLVNLLDLENSTVDDIMTPRHQIEAIDIQQSAELITRQIISGHHTRLPLYNGQLNDITGIVHLRALTRELHNAFIQSEFLTAHAQSAYFIPSGTPLFTQLRQFQESRQSLGLVVDEYGELLGLITMTDILDEVIGEIASGPRSLTPGYLPQEDGSWLIEGSNSIRHINRLLGLDLPVSGPKTLNGLILEHLEDIPEVGTTIKIDEYPIEIIQVQERLVKTARIFPRRTILKSQPTIGAH</sequence>
<feature type="domain" description="CBS" evidence="10">
    <location>
        <begin position="295"/>
        <end position="354"/>
    </location>
</feature>
<dbReference type="InterPro" id="IPR005170">
    <property type="entry name" value="Transptr-assoc_dom"/>
</dbReference>
<comment type="similarity">
    <text evidence="2">Belongs to the UPF0053 family.</text>
</comment>
<dbReference type="Pfam" id="PF00571">
    <property type="entry name" value="CBS"/>
    <property type="match status" value="1"/>
</dbReference>
<evidence type="ECO:0000256" key="2">
    <source>
        <dbReference type="ARBA" id="ARBA00006337"/>
    </source>
</evidence>
<feature type="transmembrane region" description="Helical" evidence="9">
    <location>
        <begin position="115"/>
        <end position="135"/>
    </location>
</feature>
<dbReference type="SUPFAM" id="SSF54631">
    <property type="entry name" value="CBS-domain pair"/>
    <property type="match status" value="1"/>
</dbReference>
<dbReference type="PANTHER" id="PTHR22777:SF32">
    <property type="entry name" value="UPF0053 INNER MEMBRANE PROTEIN YFJD"/>
    <property type="match status" value="1"/>
</dbReference>
<dbReference type="PROSITE" id="PS51846">
    <property type="entry name" value="CNNM"/>
    <property type="match status" value="1"/>
</dbReference>
<keyword evidence="4 9" id="KW-0812">Transmembrane</keyword>
<dbReference type="Gene3D" id="3.10.580.10">
    <property type="entry name" value="CBS-domain"/>
    <property type="match status" value="1"/>
</dbReference>
<keyword evidence="8 9" id="KW-0472">Membrane</keyword>
<feature type="domain" description="CNNM transmembrane" evidence="11">
    <location>
        <begin position="23"/>
        <end position="213"/>
    </location>
</feature>
<dbReference type="CDD" id="cd04590">
    <property type="entry name" value="CBS_pair_CorC_HlyC_assoc"/>
    <property type="match status" value="1"/>
</dbReference>